<reference evidence="3 4" key="1">
    <citation type="submission" date="2014-06" db="EMBL/GenBank/DDBJ databases">
        <authorList>
            <person name="Swart Estienne"/>
        </authorList>
    </citation>
    <scope>NUCLEOTIDE SEQUENCE [LARGE SCALE GENOMIC DNA]</scope>
    <source>
        <strain evidence="3 4">130c</strain>
    </source>
</reference>
<feature type="transmembrane region" description="Helical" evidence="2">
    <location>
        <begin position="98"/>
        <end position="119"/>
    </location>
</feature>
<feature type="region of interest" description="Disordered" evidence="1">
    <location>
        <begin position="505"/>
        <end position="544"/>
    </location>
</feature>
<sequence length="584" mass="66789">MILPLSKHPDFELMGSQTGVYSKKFSTSQVVYKKSTSTGNPITEGRDLLERSSVNSDSNNFDLSSLSSTNSSTNSNAIQSHYAKNLLFQKKAPKILKISAVVLACTIVSFLIISIYNLAVFTDKHQQISGRLTAMSYISQRNANMRASILNIKTIQLIAQDLKNLNQSSVLPPNRSRIDYYLRNMITNLGIVRDQSDKLYTFISLNKQYFSFNLNFDNLTFLTDKGYMYKISVVFKQATKLLGSYSEALTIADFVNEKPSLNVTNYAKDYSKLRNDTFNRSLTQLEQSLFFIFENGMYQQQELGYRQLLMIQEASFEQTDSSQTTLMVTTFVSVGIVTLICIIIFPLLTKVLDRIYTVLKLYNSLDKAIIEKCYQQGVQFKKQLRTKISREKHKLKAELKVKEIQGKDDSLESPDNKIQSSEIDKISSRRYIKDTDSKRGLKENEDQITFSKKNSKRPKSKYQKNKNSLGTIKQNVITSLKADQIDEKYYGTRRMSVNIKKLEQIEEEKEDESQSDSKDISSPKNIRKNKKHGENSGSKAKRGGSHILTKDEIIKDLFVCLSHDMLPKQFFAYFILSKPNSIQI</sequence>
<feature type="compositionally biased region" description="Basic and acidic residues" evidence="1">
    <location>
        <begin position="434"/>
        <end position="445"/>
    </location>
</feature>
<protein>
    <recommendedName>
        <fullName evidence="5">Transmembrane protein</fullName>
    </recommendedName>
</protein>
<gene>
    <name evidence="3" type="primary">Contig226.g262</name>
    <name evidence="3" type="ORF">STYLEM_15091</name>
</gene>
<feature type="region of interest" description="Disordered" evidence="1">
    <location>
        <begin position="35"/>
        <end position="55"/>
    </location>
</feature>
<feature type="compositionally biased region" description="Acidic residues" evidence="1">
    <location>
        <begin position="505"/>
        <end position="514"/>
    </location>
</feature>
<evidence type="ECO:0008006" key="5">
    <source>
        <dbReference type="Google" id="ProtNLM"/>
    </source>
</evidence>
<feature type="compositionally biased region" description="Basic residues" evidence="1">
    <location>
        <begin position="453"/>
        <end position="464"/>
    </location>
</feature>
<keyword evidence="4" id="KW-1185">Reference proteome</keyword>
<keyword evidence="2" id="KW-0472">Membrane</keyword>
<feature type="region of interest" description="Disordered" evidence="1">
    <location>
        <begin position="434"/>
        <end position="468"/>
    </location>
</feature>
<accession>A0A078AUC2</accession>
<evidence type="ECO:0000256" key="1">
    <source>
        <dbReference type="SAM" id="MobiDB-lite"/>
    </source>
</evidence>
<dbReference type="InParanoid" id="A0A078AUC2"/>
<dbReference type="AlphaFoldDB" id="A0A078AUC2"/>
<dbReference type="Proteomes" id="UP000039865">
    <property type="component" value="Unassembled WGS sequence"/>
</dbReference>
<evidence type="ECO:0000256" key="2">
    <source>
        <dbReference type="SAM" id="Phobius"/>
    </source>
</evidence>
<dbReference type="EMBL" id="CCKQ01014251">
    <property type="protein sequence ID" value="CDW86000.1"/>
    <property type="molecule type" value="Genomic_DNA"/>
</dbReference>
<organism evidence="3 4">
    <name type="scientific">Stylonychia lemnae</name>
    <name type="common">Ciliate</name>
    <dbReference type="NCBI Taxonomy" id="5949"/>
    <lineage>
        <taxon>Eukaryota</taxon>
        <taxon>Sar</taxon>
        <taxon>Alveolata</taxon>
        <taxon>Ciliophora</taxon>
        <taxon>Intramacronucleata</taxon>
        <taxon>Spirotrichea</taxon>
        <taxon>Stichotrichia</taxon>
        <taxon>Sporadotrichida</taxon>
        <taxon>Oxytrichidae</taxon>
        <taxon>Stylonychinae</taxon>
        <taxon>Stylonychia</taxon>
    </lineage>
</organism>
<name>A0A078AUC2_STYLE</name>
<proteinExistence type="predicted"/>
<evidence type="ECO:0000313" key="3">
    <source>
        <dbReference type="EMBL" id="CDW86000.1"/>
    </source>
</evidence>
<feature type="transmembrane region" description="Helical" evidence="2">
    <location>
        <begin position="326"/>
        <end position="348"/>
    </location>
</feature>
<keyword evidence="2" id="KW-1133">Transmembrane helix</keyword>
<evidence type="ECO:0000313" key="4">
    <source>
        <dbReference type="Proteomes" id="UP000039865"/>
    </source>
</evidence>
<keyword evidence="2" id="KW-0812">Transmembrane</keyword>